<gene>
    <name evidence="1" type="ORF">GCM10018793_05670</name>
</gene>
<organism evidence="1 2">
    <name type="scientific">Streptomyces sulfonofaciens</name>
    <dbReference type="NCBI Taxonomy" id="68272"/>
    <lineage>
        <taxon>Bacteria</taxon>
        <taxon>Bacillati</taxon>
        <taxon>Actinomycetota</taxon>
        <taxon>Actinomycetes</taxon>
        <taxon>Kitasatosporales</taxon>
        <taxon>Streptomycetaceae</taxon>
        <taxon>Streptomyces</taxon>
    </lineage>
</organism>
<reference evidence="1" key="2">
    <citation type="submission" date="2020-09" db="EMBL/GenBank/DDBJ databases">
        <authorList>
            <person name="Sun Q."/>
            <person name="Ohkuma M."/>
        </authorList>
    </citation>
    <scope>NUCLEOTIDE SEQUENCE</scope>
    <source>
        <strain evidence="1">JCM 5069</strain>
    </source>
</reference>
<evidence type="ECO:0000313" key="1">
    <source>
        <dbReference type="EMBL" id="GHH70893.1"/>
    </source>
</evidence>
<keyword evidence="2" id="KW-1185">Reference proteome</keyword>
<dbReference type="AlphaFoldDB" id="A0A919FRZ9"/>
<comment type="caution">
    <text evidence="1">The sequence shown here is derived from an EMBL/GenBank/DDBJ whole genome shotgun (WGS) entry which is preliminary data.</text>
</comment>
<reference evidence="1" key="1">
    <citation type="journal article" date="2014" name="Int. J. Syst. Evol. Microbiol.">
        <title>Complete genome sequence of Corynebacterium casei LMG S-19264T (=DSM 44701T), isolated from a smear-ripened cheese.</title>
        <authorList>
            <consortium name="US DOE Joint Genome Institute (JGI-PGF)"/>
            <person name="Walter F."/>
            <person name="Albersmeier A."/>
            <person name="Kalinowski J."/>
            <person name="Ruckert C."/>
        </authorList>
    </citation>
    <scope>NUCLEOTIDE SEQUENCE</scope>
    <source>
        <strain evidence="1">JCM 5069</strain>
    </source>
</reference>
<dbReference type="RefSeq" id="WP_189929201.1">
    <property type="nucleotide sequence ID" value="NZ_BNCD01000001.1"/>
</dbReference>
<accession>A0A919FRZ9</accession>
<evidence type="ECO:0000313" key="2">
    <source>
        <dbReference type="Proteomes" id="UP000603708"/>
    </source>
</evidence>
<sequence length="281" mass="30394">MSSARPGFRWDAINESPDTVDDDFSACCVQSTSSACPIDAFYENTGEVLKLGLPQNLASSPTLGRLLTLGLVTGAEAYFRSIFLGMLRICPLARERAADQMIPLGALEYYGADKIGMGIFEGISFAGGLEVKKRSGTLLNFSWPATGSLGVALSNFDAVCHIRHASVHSQGMLSRGNARALRVPPTAAASQVVIDFPHLQKIALICTSLVRAYNSDLFKVTVDKWISEKILTGSWADDRKSFTELCALFVSRVDAVGPRAANYRYKALAPKIGKRISRPKA</sequence>
<proteinExistence type="predicted"/>
<dbReference type="Proteomes" id="UP000603708">
    <property type="component" value="Unassembled WGS sequence"/>
</dbReference>
<dbReference type="EMBL" id="BNCD01000001">
    <property type="protein sequence ID" value="GHH70893.1"/>
    <property type="molecule type" value="Genomic_DNA"/>
</dbReference>
<name>A0A919FRZ9_9ACTN</name>
<protein>
    <submittedName>
        <fullName evidence="1">Uncharacterized protein</fullName>
    </submittedName>
</protein>